<keyword evidence="4 6" id="KW-1015">Disulfide bond</keyword>
<evidence type="ECO:0000256" key="5">
    <source>
        <dbReference type="ARBA" id="ARBA00023284"/>
    </source>
</evidence>
<comment type="similarity">
    <text evidence="6">Belongs to the peroxiredoxin family. Tpx subfamily.</text>
</comment>
<evidence type="ECO:0000313" key="8">
    <source>
        <dbReference type="EMBL" id="OYD07462.1"/>
    </source>
</evidence>
<dbReference type="InterPro" id="IPR050455">
    <property type="entry name" value="Tpx_Peroxidase_subfamily"/>
</dbReference>
<evidence type="ECO:0000256" key="4">
    <source>
        <dbReference type="ARBA" id="ARBA00023157"/>
    </source>
</evidence>
<keyword evidence="5 6" id="KW-0676">Redox-active center</keyword>
<proteinExistence type="inferred from homology"/>
<protein>
    <recommendedName>
        <fullName evidence="6">Thiol peroxidase</fullName>
        <shortName evidence="6">Tpx</shortName>
        <ecNumber evidence="6">1.11.1.24</ecNumber>
    </recommendedName>
    <alternativeName>
        <fullName evidence="6">Peroxiredoxin tpx</fullName>
        <shortName evidence="6">Prx</shortName>
    </alternativeName>
    <alternativeName>
        <fullName evidence="6">Thioredoxin peroxidase</fullName>
    </alternativeName>
    <alternativeName>
        <fullName evidence="6">Thioredoxin-dependent peroxiredoxin</fullName>
    </alternativeName>
</protein>
<dbReference type="InterPro" id="IPR018219">
    <property type="entry name" value="Tpx_CS"/>
</dbReference>
<evidence type="ECO:0000256" key="3">
    <source>
        <dbReference type="ARBA" id="ARBA00023002"/>
    </source>
</evidence>
<comment type="function">
    <text evidence="6">Thiol-specific peroxidase that catalyzes the reduction of hydrogen peroxide and organic hydroperoxides to water and alcohols, respectively. Plays a role in cell protection against oxidative stress by detoxifying peroxides.</text>
</comment>
<accession>A0A235B5E9</accession>
<dbReference type="HAMAP" id="MF_00269">
    <property type="entry name" value="Tpx"/>
    <property type="match status" value="1"/>
</dbReference>
<comment type="caution">
    <text evidence="8">The sequence shown here is derived from an EMBL/GenBank/DDBJ whole genome shotgun (WGS) entry which is preliminary data.</text>
</comment>
<dbReference type="RefSeq" id="WP_094264699.1">
    <property type="nucleotide sequence ID" value="NZ_NOWF01000006.1"/>
</dbReference>
<feature type="disulfide bond" description="Redox-active" evidence="6">
    <location>
        <begin position="67"/>
        <end position="101"/>
    </location>
</feature>
<feature type="active site" description="Cysteine sulfenic acid (-SOH) intermediate" evidence="6">
    <location>
        <position position="67"/>
    </location>
</feature>
<dbReference type="PROSITE" id="PS51352">
    <property type="entry name" value="THIOREDOXIN_2"/>
    <property type="match status" value="1"/>
</dbReference>
<dbReference type="InterPro" id="IPR002065">
    <property type="entry name" value="TPX"/>
</dbReference>
<dbReference type="OrthoDB" id="9781543at2"/>
<dbReference type="Proteomes" id="UP000215459">
    <property type="component" value="Unassembled WGS sequence"/>
</dbReference>
<name>A0A235B5E9_9BACL</name>
<organism evidence="8 9">
    <name type="scientific">Paludifilum halophilum</name>
    <dbReference type="NCBI Taxonomy" id="1642702"/>
    <lineage>
        <taxon>Bacteria</taxon>
        <taxon>Bacillati</taxon>
        <taxon>Bacillota</taxon>
        <taxon>Bacilli</taxon>
        <taxon>Bacillales</taxon>
        <taxon>Thermoactinomycetaceae</taxon>
        <taxon>Paludifilum</taxon>
    </lineage>
</organism>
<dbReference type="Gene3D" id="3.40.30.10">
    <property type="entry name" value="Glutaredoxin"/>
    <property type="match status" value="1"/>
</dbReference>
<sequence>MVLAQEREGAITFKGNPVTLLGSEVKVGDSAPDFTVLANDLSPVTLADTKGSVRIFSVVPSLDTGVCDAQTRRFNEEAASLEGVQVLTVSVDLPFAQKRWCGAAGIEHVQTVSDHRDLSFGEAYGVAIKELRLLARAVFVVDKDDRVVHAEYVSEATNHPDYESAVEAAKKAL</sequence>
<evidence type="ECO:0000256" key="6">
    <source>
        <dbReference type="HAMAP-Rule" id="MF_00269"/>
    </source>
</evidence>
<dbReference type="Pfam" id="PF08534">
    <property type="entry name" value="Redoxin"/>
    <property type="match status" value="1"/>
</dbReference>
<dbReference type="PANTHER" id="PTHR43110:SF1">
    <property type="entry name" value="THIOL PEROXIDASE"/>
    <property type="match status" value="1"/>
</dbReference>
<dbReference type="PROSITE" id="PS01265">
    <property type="entry name" value="TPX"/>
    <property type="match status" value="1"/>
</dbReference>
<keyword evidence="2 6" id="KW-0049">Antioxidant</keyword>
<comment type="subunit">
    <text evidence="6">Homodimer.</text>
</comment>
<keyword evidence="9" id="KW-1185">Reference proteome</keyword>
<dbReference type="InterPro" id="IPR013740">
    <property type="entry name" value="Redoxin"/>
</dbReference>
<dbReference type="AlphaFoldDB" id="A0A235B5E9"/>
<feature type="domain" description="Thioredoxin" evidence="7">
    <location>
        <begin position="25"/>
        <end position="171"/>
    </location>
</feature>
<dbReference type="CDD" id="cd03014">
    <property type="entry name" value="PRX_Atyp2cys"/>
    <property type="match status" value="1"/>
</dbReference>
<comment type="catalytic activity">
    <reaction evidence="6">
        <text>a hydroperoxide + [thioredoxin]-dithiol = an alcohol + [thioredoxin]-disulfide + H2O</text>
        <dbReference type="Rhea" id="RHEA:62620"/>
        <dbReference type="Rhea" id="RHEA-COMP:10698"/>
        <dbReference type="Rhea" id="RHEA-COMP:10700"/>
        <dbReference type="ChEBI" id="CHEBI:15377"/>
        <dbReference type="ChEBI" id="CHEBI:29950"/>
        <dbReference type="ChEBI" id="CHEBI:30879"/>
        <dbReference type="ChEBI" id="CHEBI:35924"/>
        <dbReference type="ChEBI" id="CHEBI:50058"/>
        <dbReference type="EC" id="1.11.1.24"/>
    </reaction>
</comment>
<dbReference type="GO" id="GO:0008379">
    <property type="term" value="F:thioredoxin peroxidase activity"/>
    <property type="evidence" value="ECO:0007669"/>
    <property type="project" value="UniProtKB-UniRule"/>
</dbReference>
<dbReference type="EMBL" id="NOWF01000006">
    <property type="protein sequence ID" value="OYD07462.1"/>
    <property type="molecule type" value="Genomic_DNA"/>
</dbReference>
<evidence type="ECO:0000256" key="2">
    <source>
        <dbReference type="ARBA" id="ARBA00022862"/>
    </source>
</evidence>
<reference evidence="8 9" key="1">
    <citation type="submission" date="2017-07" db="EMBL/GenBank/DDBJ databases">
        <title>The genome sequence of Paludifilum halophilum highlights mechanisms for microbial adaptation to high salt environemnts.</title>
        <authorList>
            <person name="Belbahri L."/>
        </authorList>
    </citation>
    <scope>NUCLEOTIDE SEQUENCE [LARGE SCALE GENOMIC DNA]</scope>
    <source>
        <strain evidence="8 9">DSM 102817</strain>
    </source>
</reference>
<evidence type="ECO:0000256" key="1">
    <source>
        <dbReference type="ARBA" id="ARBA00022559"/>
    </source>
</evidence>
<dbReference type="NCBIfam" id="NF001808">
    <property type="entry name" value="PRK00522.1"/>
    <property type="match status" value="1"/>
</dbReference>
<keyword evidence="3 6" id="KW-0560">Oxidoreductase</keyword>
<dbReference type="PANTHER" id="PTHR43110">
    <property type="entry name" value="THIOL PEROXIDASE"/>
    <property type="match status" value="1"/>
</dbReference>
<dbReference type="EC" id="1.11.1.24" evidence="6"/>
<dbReference type="SUPFAM" id="SSF52833">
    <property type="entry name" value="Thioredoxin-like"/>
    <property type="match status" value="1"/>
</dbReference>
<keyword evidence="1 6" id="KW-0575">Peroxidase</keyword>
<evidence type="ECO:0000313" key="9">
    <source>
        <dbReference type="Proteomes" id="UP000215459"/>
    </source>
</evidence>
<comment type="miscellaneous">
    <text evidence="6">The active site is a conserved redox-active cysteine residue, the peroxidatic cysteine (C(P)), which makes the nucleophilic attack on the peroxide substrate. The peroxide oxidizes the C(P)-SH to cysteine sulfenic acid (C(P)-SOH), which then reacts with another cysteine residue, the resolving cysteine (C(R)), to form a disulfide bridge. The disulfide is subsequently reduced by an appropriate electron donor to complete the catalytic cycle. In this atypical 2-Cys peroxiredoxin, C(R) is present in the same subunit to form an intramolecular disulfide. The disulfide is subsequently reduced by thioredoxin.</text>
</comment>
<dbReference type="InterPro" id="IPR013766">
    <property type="entry name" value="Thioredoxin_domain"/>
</dbReference>
<gene>
    <name evidence="6" type="primary">tpx</name>
    <name evidence="8" type="ORF">CHM34_11210</name>
</gene>
<evidence type="ECO:0000259" key="7">
    <source>
        <dbReference type="PROSITE" id="PS51352"/>
    </source>
</evidence>
<dbReference type="InterPro" id="IPR036249">
    <property type="entry name" value="Thioredoxin-like_sf"/>
</dbReference>